<dbReference type="InterPro" id="IPR007197">
    <property type="entry name" value="rSAM"/>
</dbReference>
<dbReference type="SUPFAM" id="SSF102114">
    <property type="entry name" value="Radical SAM enzymes"/>
    <property type="match status" value="1"/>
</dbReference>
<evidence type="ECO:0000313" key="6">
    <source>
        <dbReference type="EMBL" id="KKN29012.1"/>
    </source>
</evidence>
<feature type="domain" description="Radical SAM core" evidence="5">
    <location>
        <begin position="5"/>
        <end position="164"/>
    </location>
</feature>
<gene>
    <name evidence="6" type="ORF">LCGC14_0848470</name>
</gene>
<sequence length="347" mass="40205">MELIIKPTEACNFKCTFCSSTDIAAHNTDLLDLHYVYSFLDRYPETQTIIVNGGDPLMVKPEYYWKIIDYLDDKGMDKTTISLTTNLWAFYKKPQMWEELFLHPRVGVCTSFNYGDTRRITHNRIYTEEIFWKVSDLMLERIGYRPEFIAVVSDENEDTALDNVRLAKKMGVECKLNYAMASGAQSKPYLLSKIYKIYLDVYREGLMPWEFNTKQMVKRLHGAATICPQNRKCDEGIRALNPNGDYYSCGSIADDKTHPINFIDEMKGGKFTPLQDDVTLLSLKEECLSCPLFEICNGCRKTIKDMKEHEVVEEHCKIMKSIGSEILDLNFNHEHKYQSNILLQLPL</sequence>
<dbReference type="Pfam" id="PF04055">
    <property type="entry name" value="Radical_SAM"/>
    <property type="match status" value="1"/>
</dbReference>
<protein>
    <recommendedName>
        <fullName evidence="5">Radical SAM core domain-containing protein</fullName>
    </recommendedName>
</protein>
<keyword evidence="2" id="KW-0479">Metal-binding</keyword>
<proteinExistence type="predicted"/>
<dbReference type="InterPro" id="IPR050377">
    <property type="entry name" value="Radical_SAM_PqqE_MftC-like"/>
</dbReference>
<keyword evidence="1" id="KW-0949">S-adenosyl-L-methionine</keyword>
<dbReference type="AlphaFoldDB" id="A0A0F9PWB3"/>
<dbReference type="InterPro" id="IPR013785">
    <property type="entry name" value="Aldolase_TIM"/>
</dbReference>
<dbReference type="GO" id="GO:0003824">
    <property type="term" value="F:catalytic activity"/>
    <property type="evidence" value="ECO:0007669"/>
    <property type="project" value="InterPro"/>
</dbReference>
<name>A0A0F9PWB3_9ZZZZ</name>
<evidence type="ECO:0000256" key="4">
    <source>
        <dbReference type="ARBA" id="ARBA00023014"/>
    </source>
</evidence>
<keyword evidence="4" id="KW-0411">Iron-sulfur</keyword>
<dbReference type="SFLD" id="SFLDS00029">
    <property type="entry name" value="Radical_SAM"/>
    <property type="match status" value="1"/>
</dbReference>
<dbReference type="Gene3D" id="3.20.20.70">
    <property type="entry name" value="Aldolase class I"/>
    <property type="match status" value="1"/>
</dbReference>
<evidence type="ECO:0000259" key="5">
    <source>
        <dbReference type="Pfam" id="PF04055"/>
    </source>
</evidence>
<organism evidence="6">
    <name type="scientific">marine sediment metagenome</name>
    <dbReference type="NCBI Taxonomy" id="412755"/>
    <lineage>
        <taxon>unclassified sequences</taxon>
        <taxon>metagenomes</taxon>
        <taxon>ecological metagenomes</taxon>
    </lineage>
</organism>
<evidence type="ECO:0000256" key="3">
    <source>
        <dbReference type="ARBA" id="ARBA00023004"/>
    </source>
</evidence>
<evidence type="ECO:0000256" key="1">
    <source>
        <dbReference type="ARBA" id="ARBA00022691"/>
    </source>
</evidence>
<dbReference type="PANTHER" id="PTHR11228:SF7">
    <property type="entry name" value="PQQA PEPTIDE CYCLASE"/>
    <property type="match status" value="1"/>
</dbReference>
<comment type="caution">
    <text evidence="6">The sequence shown here is derived from an EMBL/GenBank/DDBJ whole genome shotgun (WGS) entry which is preliminary data.</text>
</comment>
<dbReference type="PANTHER" id="PTHR11228">
    <property type="entry name" value="RADICAL SAM DOMAIN PROTEIN"/>
    <property type="match status" value="1"/>
</dbReference>
<reference evidence="6" key="1">
    <citation type="journal article" date="2015" name="Nature">
        <title>Complex archaea that bridge the gap between prokaryotes and eukaryotes.</title>
        <authorList>
            <person name="Spang A."/>
            <person name="Saw J.H."/>
            <person name="Jorgensen S.L."/>
            <person name="Zaremba-Niedzwiedzka K."/>
            <person name="Martijn J."/>
            <person name="Lind A.E."/>
            <person name="van Eijk R."/>
            <person name="Schleper C."/>
            <person name="Guy L."/>
            <person name="Ettema T.J."/>
        </authorList>
    </citation>
    <scope>NUCLEOTIDE SEQUENCE</scope>
</reference>
<dbReference type="GO" id="GO:0051536">
    <property type="term" value="F:iron-sulfur cluster binding"/>
    <property type="evidence" value="ECO:0007669"/>
    <property type="project" value="UniProtKB-KW"/>
</dbReference>
<dbReference type="EMBL" id="LAZR01002518">
    <property type="protein sequence ID" value="KKN29012.1"/>
    <property type="molecule type" value="Genomic_DNA"/>
</dbReference>
<keyword evidence="3" id="KW-0408">Iron</keyword>
<dbReference type="CDD" id="cd01335">
    <property type="entry name" value="Radical_SAM"/>
    <property type="match status" value="1"/>
</dbReference>
<evidence type="ECO:0000256" key="2">
    <source>
        <dbReference type="ARBA" id="ARBA00022723"/>
    </source>
</evidence>
<accession>A0A0F9PWB3</accession>
<dbReference type="SFLD" id="SFLDG01067">
    <property type="entry name" value="SPASM/twitch_domain_containing"/>
    <property type="match status" value="1"/>
</dbReference>
<dbReference type="InterPro" id="IPR058240">
    <property type="entry name" value="rSAM_sf"/>
</dbReference>
<dbReference type="GO" id="GO:0046872">
    <property type="term" value="F:metal ion binding"/>
    <property type="evidence" value="ECO:0007669"/>
    <property type="project" value="UniProtKB-KW"/>
</dbReference>